<evidence type="ECO:0000256" key="1">
    <source>
        <dbReference type="SAM" id="MobiDB-lite"/>
    </source>
</evidence>
<dbReference type="AlphaFoldDB" id="A0A3L6QZ07"/>
<accession>A0A3L6QZ07</accession>
<comment type="caution">
    <text evidence="2">The sequence shown here is derived from an EMBL/GenBank/DDBJ whole genome shotgun (WGS) entry which is preliminary data.</text>
</comment>
<feature type="compositionally biased region" description="Basic residues" evidence="1">
    <location>
        <begin position="127"/>
        <end position="144"/>
    </location>
</feature>
<sequence length="340" mass="36311">MTRLRSVFVHPHLEDSSSYIKSQNQLARYISDFSPNCHKPNSSDNSTTQPTMEAVAENISSVQGIQLGPAGDPGGDLLGVDAELRRHVPHDRELRGPRARRPRHHHAGRLAPDLALREHRRAEPVHHAPRRGQRRHAPGRAHASLHARRAGLQLPLHGLVGREPAPVRRAPDRVQDQHLLRLELGDEGLGGGARAVGGTAPCAAARSAPEGWRYTRIGAWGCRGRSGRRRDAWSGGGEARSAREVREMRTMRRRGAGGLGLGETTRIGVGCGGGAAKLSRSSGEKRDGGGTSVTTSSMARGSIGGACSGGGGLGEDLLQLARWLARLGGVNGLFSFLGFR</sequence>
<gene>
    <name evidence="2" type="ORF">C2845_PM08G01400</name>
</gene>
<reference evidence="3" key="1">
    <citation type="journal article" date="2019" name="Nat. Commun.">
        <title>The genome of broomcorn millet.</title>
        <authorList>
            <person name="Zou C."/>
            <person name="Miki D."/>
            <person name="Li D."/>
            <person name="Tang Q."/>
            <person name="Xiao L."/>
            <person name="Rajput S."/>
            <person name="Deng P."/>
            <person name="Jia W."/>
            <person name="Huang R."/>
            <person name="Zhang M."/>
            <person name="Sun Y."/>
            <person name="Hu J."/>
            <person name="Fu X."/>
            <person name="Schnable P.S."/>
            <person name="Li F."/>
            <person name="Zhang H."/>
            <person name="Feng B."/>
            <person name="Zhu X."/>
            <person name="Liu R."/>
            <person name="Schnable J.C."/>
            <person name="Zhu J.-K."/>
            <person name="Zhang H."/>
        </authorList>
    </citation>
    <scope>NUCLEOTIDE SEQUENCE [LARGE SCALE GENOMIC DNA]</scope>
</reference>
<feature type="region of interest" description="Disordered" evidence="1">
    <location>
        <begin position="275"/>
        <end position="299"/>
    </location>
</feature>
<organism evidence="2 3">
    <name type="scientific">Panicum miliaceum</name>
    <name type="common">Proso millet</name>
    <name type="synonym">Broomcorn millet</name>
    <dbReference type="NCBI Taxonomy" id="4540"/>
    <lineage>
        <taxon>Eukaryota</taxon>
        <taxon>Viridiplantae</taxon>
        <taxon>Streptophyta</taxon>
        <taxon>Embryophyta</taxon>
        <taxon>Tracheophyta</taxon>
        <taxon>Spermatophyta</taxon>
        <taxon>Magnoliopsida</taxon>
        <taxon>Liliopsida</taxon>
        <taxon>Poales</taxon>
        <taxon>Poaceae</taxon>
        <taxon>PACMAD clade</taxon>
        <taxon>Panicoideae</taxon>
        <taxon>Panicodae</taxon>
        <taxon>Paniceae</taxon>
        <taxon>Panicinae</taxon>
        <taxon>Panicum</taxon>
        <taxon>Panicum sect. Panicum</taxon>
    </lineage>
</organism>
<evidence type="ECO:0000313" key="3">
    <source>
        <dbReference type="Proteomes" id="UP000275267"/>
    </source>
</evidence>
<keyword evidence="3" id="KW-1185">Reference proteome</keyword>
<dbReference type="Proteomes" id="UP000275267">
    <property type="component" value="Unassembled WGS sequence"/>
</dbReference>
<proteinExistence type="predicted"/>
<feature type="region of interest" description="Disordered" evidence="1">
    <location>
        <begin position="122"/>
        <end position="144"/>
    </location>
</feature>
<evidence type="ECO:0000313" key="2">
    <source>
        <dbReference type="EMBL" id="RLM92026.1"/>
    </source>
</evidence>
<protein>
    <submittedName>
        <fullName evidence="2">Uncharacterized protein</fullName>
    </submittedName>
</protein>
<dbReference type="EMBL" id="PQIB02000010">
    <property type="protein sequence ID" value="RLM92026.1"/>
    <property type="molecule type" value="Genomic_DNA"/>
</dbReference>
<name>A0A3L6QZ07_PANMI</name>